<dbReference type="InParanoid" id="A0A2T3ADN9"/>
<keyword evidence="3" id="KW-1185">Reference proteome</keyword>
<evidence type="ECO:0000256" key="1">
    <source>
        <dbReference type="SAM" id="MobiDB-lite"/>
    </source>
</evidence>
<protein>
    <submittedName>
        <fullName evidence="2">Uncharacterized protein</fullName>
    </submittedName>
</protein>
<name>A0A2T3ADN9_9PEZI</name>
<evidence type="ECO:0000313" key="2">
    <source>
        <dbReference type="EMBL" id="PSR93630.1"/>
    </source>
</evidence>
<feature type="region of interest" description="Disordered" evidence="1">
    <location>
        <begin position="128"/>
        <end position="151"/>
    </location>
</feature>
<organism evidence="2 3">
    <name type="scientific">Coniella lustricola</name>
    <dbReference type="NCBI Taxonomy" id="2025994"/>
    <lineage>
        <taxon>Eukaryota</taxon>
        <taxon>Fungi</taxon>
        <taxon>Dikarya</taxon>
        <taxon>Ascomycota</taxon>
        <taxon>Pezizomycotina</taxon>
        <taxon>Sordariomycetes</taxon>
        <taxon>Sordariomycetidae</taxon>
        <taxon>Diaporthales</taxon>
        <taxon>Schizoparmaceae</taxon>
        <taxon>Coniella</taxon>
    </lineage>
</organism>
<dbReference type="Proteomes" id="UP000241462">
    <property type="component" value="Unassembled WGS sequence"/>
</dbReference>
<proteinExistence type="predicted"/>
<reference evidence="2 3" key="1">
    <citation type="journal article" date="2018" name="Mycol. Prog.">
        <title>Coniella lustricola, a new species from submerged detritus.</title>
        <authorList>
            <person name="Raudabaugh D.B."/>
            <person name="Iturriaga T."/>
            <person name="Carver A."/>
            <person name="Mondo S."/>
            <person name="Pangilinan J."/>
            <person name="Lipzen A."/>
            <person name="He G."/>
            <person name="Amirebrahimi M."/>
            <person name="Grigoriev I.V."/>
            <person name="Miller A.N."/>
        </authorList>
    </citation>
    <scope>NUCLEOTIDE SEQUENCE [LARGE SCALE GENOMIC DNA]</scope>
    <source>
        <strain evidence="2 3">B22-T-1</strain>
    </source>
</reference>
<accession>A0A2T3ADN9</accession>
<sequence>MHFRRLLTHKYHRVSTVTLDNVPIQNPCTVHRSPLTGTMATSLTTHQRKQALVGSSVSNKPAREIVALDGLGDSNTHNMAQGGGCLRSLNQSTVHVCPTTCPGQELGSAMWLWLAEHLIPLRLASGSSRRLANGRSPPSRAGFSKLVQDRP</sequence>
<dbReference type="EMBL" id="KZ678405">
    <property type="protein sequence ID" value="PSR93630.1"/>
    <property type="molecule type" value="Genomic_DNA"/>
</dbReference>
<gene>
    <name evidence="2" type="ORF">BD289DRAFT_173859</name>
</gene>
<dbReference type="AlphaFoldDB" id="A0A2T3ADN9"/>
<evidence type="ECO:0000313" key="3">
    <source>
        <dbReference type="Proteomes" id="UP000241462"/>
    </source>
</evidence>